<protein>
    <submittedName>
        <fullName evidence="1">Uncharacterized protein</fullName>
    </submittedName>
</protein>
<dbReference type="EMBL" id="GBXM01035965">
    <property type="protein sequence ID" value="JAH72612.1"/>
    <property type="molecule type" value="Transcribed_RNA"/>
</dbReference>
<reference evidence="1" key="2">
    <citation type="journal article" date="2015" name="Fish Shellfish Immunol.">
        <title>Early steps in the European eel (Anguilla anguilla)-Vibrio vulnificus interaction in the gills: Role of the RtxA13 toxin.</title>
        <authorList>
            <person name="Callol A."/>
            <person name="Pajuelo D."/>
            <person name="Ebbesson L."/>
            <person name="Teles M."/>
            <person name="MacKenzie S."/>
            <person name="Amaro C."/>
        </authorList>
    </citation>
    <scope>NUCLEOTIDE SEQUENCE</scope>
</reference>
<organism evidence="1">
    <name type="scientific">Anguilla anguilla</name>
    <name type="common">European freshwater eel</name>
    <name type="synonym">Muraena anguilla</name>
    <dbReference type="NCBI Taxonomy" id="7936"/>
    <lineage>
        <taxon>Eukaryota</taxon>
        <taxon>Metazoa</taxon>
        <taxon>Chordata</taxon>
        <taxon>Craniata</taxon>
        <taxon>Vertebrata</taxon>
        <taxon>Euteleostomi</taxon>
        <taxon>Actinopterygii</taxon>
        <taxon>Neopterygii</taxon>
        <taxon>Teleostei</taxon>
        <taxon>Anguilliformes</taxon>
        <taxon>Anguillidae</taxon>
        <taxon>Anguilla</taxon>
    </lineage>
</organism>
<evidence type="ECO:0000313" key="1">
    <source>
        <dbReference type="EMBL" id="JAH13014.1"/>
    </source>
</evidence>
<sequence>MSHCHISIFVEVGDL</sequence>
<name>A0A0E9Q8E1_ANGAN</name>
<accession>A0A0E9Q8E1</accession>
<dbReference type="EMBL" id="GBXM01095563">
    <property type="protein sequence ID" value="JAH13014.1"/>
    <property type="molecule type" value="Transcribed_RNA"/>
</dbReference>
<reference evidence="1" key="1">
    <citation type="submission" date="2014-11" db="EMBL/GenBank/DDBJ databases">
        <authorList>
            <person name="Amaro Gonzalez C."/>
        </authorList>
    </citation>
    <scope>NUCLEOTIDE SEQUENCE</scope>
</reference>
<proteinExistence type="predicted"/>